<proteinExistence type="predicted"/>
<feature type="region of interest" description="Disordered" evidence="1">
    <location>
        <begin position="437"/>
        <end position="456"/>
    </location>
</feature>
<keyword evidence="3" id="KW-1185">Reference proteome</keyword>
<sequence>MPILGLQYDALHTLPVELFETILTYLDVESVKAIRLTNRELAKRCIGPRFLASIQQPVLDVSLQNIRSLRALASNLVLSKKIYSLTFVATSIDSFELEGNLESGSYIERTTNGSIFGVKELYYSPEEYSNAQSDLIWLKEEQEARAQESSSEMIELLQLTFKGFGELDAIHFDGSVIRGRTERGSPQPGEWHPLWMRAWHVLSLVMTAIVQSGVSVKKLDVYRRTARCCIPAGKFTSYASGLDPTQLEILSKSLQSLELSMSGEVRDALGLVEEPHDDGAKKGFLSRRSRSSKRFIFSRDDPRAAISDGTQGITSLFLKSAPALRELDLTFRHTVEPGSGLMHSYDRIIESIAHEAKFPMLDRCAFAGFHAKGESILLFLRKHSDLRSFTVQKCVLTTGSWTPIFAYVEQSMPRLENLTLSNLRGKHMQNRRYAQQGMNSHLDSDDEQDNEQDDEQEGDGMVVLLPIWDTDPLPRGTSFGTTRGEAVHTRTFNREELKNGLVFRPLDKRPGRALGSPAHMNWINFNKERYGVPA</sequence>
<evidence type="ECO:0000256" key="1">
    <source>
        <dbReference type="SAM" id="MobiDB-lite"/>
    </source>
</evidence>
<dbReference type="AlphaFoldDB" id="A0A319E5I7"/>
<evidence type="ECO:0000313" key="2">
    <source>
        <dbReference type="EMBL" id="PYI04610.1"/>
    </source>
</evidence>
<feature type="compositionally biased region" description="Acidic residues" evidence="1">
    <location>
        <begin position="444"/>
        <end position="456"/>
    </location>
</feature>
<organism evidence="2 3">
    <name type="scientific">Aspergillus sclerotiicarbonarius (strain CBS 121057 / IBT 28362)</name>
    <dbReference type="NCBI Taxonomy" id="1448318"/>
    <lineage>
        <taxon>Eukaryota</taxon>
        <taxon>Fungi</taxon>
        <taxon>Dikarya</taxon>
        <taxon>Ascomycota</taxon>
        <taxon>Pezizomycotina</taxon>
        <taxon>Eurotiomycetes</taxon>
        <taxon>Eurotiomycetidae</taxon>
        <taxon>Eurotiales</taxon>
        <taxon>Aspergillaceae</taxon>
        <taxon>Aspergillus</taxon>
        <taxon>Aspergillus subgen. Circumdati</taxon>
    </lineage>
</organism>
<dbReference type="EMBL" id="KZ826366">
    <property type="protein sequence ID" value="PYI04610.1"/>
    <property type="molecule type" value="Genomic_DNA"/>
</dbReference>
<evidence type="ECO:0008006" key="4">
    <source>
        <dbReference type="Google" id="ProtNLM"/>
    </source>
</evidence>
<accession>A0A319E5I7</accession>
<evidence type="ECO:0000313" key="3">
    <source>
        <dbReference type="Proteomes" id="UP000248423"/>
    </source>
</evidence>
<gene>
    <name evidence="2" type="ORF">BO78DRAFT_462451</name>
</gene>
<name>A0A319E5I7_ASPSB</name>
<dbReference type="InterPro" id="IPR036047">
    <property type="entry name" value="F-box-like_dom_sf"/>
</dbReference>
<dbReference type="SUPFAM" id="SSF81383">
    <property type="entry name" value="F-box domain"/>
    <property type="match status" value="1"/>
</dbReference>
<dbReference type="VEuPathDB" id="FungiDB:BO78DRAFT_462451"/>
<dbReference type="OrthoDB" id="3886018at2759"/>
<reference evidence="2 3" key="1">
    <citation type="submission" date="2018-02" db="EMBL/GenBank/DDBJ databases">
        <title>The genomes of Aspergillus section Nigri reveals drivers in fungal speciation.</title>
        <authorList>
            <consortium name="DOE Joint Genome Institute"/>
            <person name="Vesth T.C."/>
            <person name="Nybo J."/>
            <person name="Theobald S."/>
            <person name="Brandl J."/>
            <person name="Frisvad J.C."/>
            <person name="Nielsen K.F."/>
            <person name="Lyhne E.K."/>
            <person name="Kogle M.E."/>
            <person name="Kuo A."/>
            <person name="Riley R."/>
            <person name="Clum A."/>
            <person name="Nolan M."/>
            <person name="Lipzen A."/>
            <person name="Salamov A."/>
            <person name="Henrissat B."/>
            <person name="Wiebenga A."/>
            <person name="De vries R.P."/>
            <person name="Grigoriev I.V."/>
            <person name="Mortensen U.H."/>
            <person name="Andersen M.R."/>
            <person name="Baker S.E."/>
        </authorList>
    </citation>
    <scope>NUCLEOTIDE SEQUENCE [LARGE SCALE GENOMIC DNA]</scope>
    <source>
        <strain evidence="2 3">CBS 121057</strain>
    </source>
</reference>
<dbReference type="STRING" id="1448318.A0A319E5I7"/>
<dbReference type="Proteomes" id="UP000248423">
    <property type="component" value="Unassembled WGS sequence"/>
</dbReference>
<protein>
    <recommendedName>
        <fullName evidence="4">F-box domain-containing protein</fullName>
    </recommendedName>
</protein>